<evidence type="ECO:0000256" key="6">
    <source>
        <dbReference type="ARBA" id="ARBA00048893"/>
    </source>
</evidence>
<dbReference type="Proteomes" id="UP000060043">
    <property type="component" value="Chromosome"/>
</dbReference>
<evidence type="ECO:0000256" key="1">
    <source>
        <dbReference type="ARBA" id="ARBA00003908"/>
    </source>
</evidence>
<dbReference type="InterPro" id="IPR029061">
    <property type="entry name" value="THDP-binding"/>
</dbReference>
<comment type="function">
    <text evidence="1">Catalyzes the coenzyme A-dependent oxidative decarboxylation of different 2-oxoacids such as 2-oxoglutarate, pyruvate and 2-oxobutyrate to form their CoA derivatives.</text>
</comment>
<dbReference type="GO" id="GO:0047553">
    <property type="term" value="F:2-oxoglutarate synthase activity"/>
    <property type="evidence" value="ECO:0007669"/>
    <property type="project" value="UniProtKB-ARBA"/>
</dbReference>
<dbReference type="Pfam" id="PF02776">
    <property type="entry name" value="TPP_enzyme_N"/>
    <property type="match status" value="1"/>
</dbReference>
<dbReference type="CDD" id="cd02002">
    <property type="entry name" value="TPP_BFDC"/>
    <property type="match status" value="1"/>
</dbReference>
<name>A0A0U3GUL6_9CREN</name>
<comment type="similarity">
    <text evidence="2">Belongs to the TPP enzyme family.</text>
</comment>
<dbReference type="EC" id="1.2.7.11" evidence="4"/>
<dbReference type="Gene3D" id="3.40.50.970">
    <property type="match status" value="2"/>
</dbReference>
<accession>A0A0U3GUL6</accession>
<feature type="domain" description="Thiamine pyrophosphate enzyme N-terminal TPP-binding" evidence="8">
    <location>
        <begin position="4"/>
        <end position="121"/>
    </location>
</feature>
<dbReference type="OrthoDB" id="6837at2157"/>
<dbReference type="STRING" id="1435377.SUSAZ_10715"/>
<evidence type="ECO:0000256" key="3">
    <source>
        <dbReference type="ARBA" id="ARBA00011631"/>
    </source>
</evidence>
<protein>
    <recommendedName>
        <fullName evidence="4">2-oxoacid oxidoreductase (ferredoxin)</fullName>
        <ecNumber evidence="4">1.2.7.11</ecNumber>
    </recommendedName>
</protein>
<dbReference type="SUPFAM" id="SSF52518">
    <property type="entry name" value="Thiamin diphosphate-binding fold (THDP-binding)"/>
    <property type="match status" value="2"/>
</dbReference>
<evidence type="ECO:0000256" key="2">
    <source>
        <dbReference type="ARBA" id="ARBA00007812"/>
    </source>
</evidence>
<dbReference type="NCBIfam" id="NF006203">
    <property type="entry name" value="PRK08327.1"/>
    <property type="match status" value="1"/>
</dbReference>
<dbReference type="Gene3D" id="3.40.50.1220">
    <property type="entry name" value="TPP-binding domain"/>
    <property type="match status" value="1"/>
</dbReference>
<proteinExistence type="inferred from homology"/>
<evidence type="ECO:0000313" key="11">
    <source>
        <dbReference type="Proteomes" id="UP000060043"/>
    </source>
</evidence>
<reference evidence="11 12" key="1">
    <citation type="submission" date="2015-12" db="EMBL/GenBank/DDBJ databases">
        <title>A stable core within a dynamic pangenome in Sulfolobus acidocaldarius.</title>
        <authorList>
            <person name="Anderson R."/>
            <person name="Kouris A."/>
            <person name="Seward C."/>
            <person name="Campbell K."/>
            <person name="Whitaker R."/>
        </authorList>
    </citation>
    <scope>NUCLEOTIDE SEQUENCE [LARGE SCALE GENOMIC DNA]</scope>
    <source>
        <strain evidence="9 12">GG12-C01-09</strain>
        <strain evidence="10 11">NG05B_CO5_07</strain>
    </source>
</reference>
<organism evidence="10 11">
    <name type="scientific">Sulfolobus acidocaldarius</name>
    <dbReference type="NCBI Taxonomy" id="2285"/>
    <lineage>
        <taxon>Archaea</taxon>
        <taxon>Thermoproteota</taxon>
        <taxon>Thermoprotei</taxon>
        <taxon>Sulfolobales</taxon>
        <taxon>Sulfolobaceae</taxon>
        <taxon>Sulfolobus</taxon>
    </lineage>
</organism>
<dbReference type="GO" id="GO:0003984">
    <property type="term" value="F:acetolactate synthase activity"/>
    <property type="evidence" value="ECO:0007669"/>
    <property type="project" value="TreeGrafter"/>
</dbReference>
<dbReference type="GO" id="GO:0019164">
    <property type="term" value="F:pyruvate synthase activity"/>
    <property type="evidence" value="ECO:0007669"/>
    <property type="project" value="UniProtKB-ARBA"/>
</dbReference>
<sequence>MESGAKIFLENLKELGGVDKIFIVSGTDYAAFIEEKAKDGALPEFIVVPHEITATAAAMGYSLGGKTGVAAVHTIPGTLNALGIIVDAYTSRIPLIVIAGRSPYTEEGHEGSRNLRIHWTQEARDQGTVVRQWIKWDFEIRKVEQIPEAIARGIQLAYSEPRGPVYITIPREVSVEKTQSRISRKLSTFEPGARLEDIRTAQRMIEESERPIILTWRAGRRKEWFDEMKKFVDNTGIPVVHYIGEVVNYEGDFGLYEFDITNSDLVIVVENEVPWIPKKVGKINAKVIRVDVDPSYSYIPFYGFPCDLCIQSTVSDFFSRLKVNEKKEWKEKVLEIKSEQDKKKIEEIERLSKGRDKIHPRLLSYMITKLSRELLGDQYAIFNEYPFNPKYAKLHFGQYFSDPAFGHLGWSLGASFGFSLATNKKVIATVGDGSFIFGVPDAFYYAVRSYGGDVTVIIYDNGGWLASAEATAHVYPEGEARKRQNYPGADFKRYNIGEGVRAYGGFYKVIEEVSELEYSLKEAILNRGLSVLQVIVEKTR</sequence>
<dbReference type="GO" id="GO:0009097">
    <property type="term" value="P:isoleucine biosynthetic process"/>
    <property type="evidence" value="ECO:0007669"/>
    <property type="project" value="TreeGrafter"/>
</dbReference>
<dbReference type="GO" id="GO:0009099">
    <property type="term" value="P:L-valine biosynthetic process"/>
    <property type="evidence" value="ECO:0007669"/>
    <property type="project" value="TreeGrafter"/>
</dbReference>
<dbReference type="InterPro" id="IPR029035">
    <property type="entry name" value="DHS-like_NAD/FAD-binding_dom"/>
</dbReference>
<keyword evidence="5" id="KW-0786">Thiamine pyrophosphate</keyword>
<dbReference type="EMBL" id="CP013694">
    <property type="protein sequence ID" value="ALU29658.1"/>
    <property type="molecule type" value="Genomic_DNA"/>
</dbReference>
<dbReference type="Proteomes" id="UP000065473">
    <property type="component" value="Chromosome"/>
</dbReference>
<dbReference type="GeneID" id="14552794"/>
<dbReference type="GO" id="GO:0005948">
    <property type="term" value="C:acetolactate synthase complex"/>
    <property type="evidence" value="ECO:0007669"/>
    <property type="project" value="TreeGrafter"/>
</dbReference>
<dbReference type="PaxDb" id="1435377-SUSAZ_10715"/>
<evidence type="ECO:0000256" key="5">
    <source>
        <dbReference type="ARBA" id="ARBA00023052"/>
    </source>
</evidence>
<feature type="domain" description="Thiamine pyrophosphate enzyme TPP-binding" evidence="7">
    <location>
        <begin position="397"/>
        <end position="534"/>
    </location>
</feature>
<dbReference type="PANTHER" id="PTHR18968">
    <property type="entry name" value="THIAMINE PYROPHOSPHATE ENZYMES"/>
    <property type="match status" value="1"/>
</dbReference>
<comment type="subunit">
    <text evidence="3">Heterodimer composed of an alpha and a beta subunit.</text>
</comment>
<dbReference type="PANTHER" id="PTHR18968:SF13">
    <property type="entry name" value="ACETOLACTATE SYNTHASE CATALYTIC SUBUNIT, MITOCHONDRIAL"/>
    <property type="match status" value="1"/>
</dbReference>
<dbReference type="SUPFAM" id="SSF52467">
    <property type="entry name" value="DHS-like NAD/FAD-binding domain"/>
    <property type="match status" value="1"/>
</dbReference>
<dbReference type="GO" id="GO:0050660">
    <property type="term" value="F:flavin adenine dinucleotide binding"/>
    <property type="evidence" value="ECO:0007669"/>
    <property type="project" value="TreeGrafter"/>
</dbReference>
<dbReference type="RefSeq" id="WP_011279069.1">
    <property type="nucleotide sequence ID" value="NZ_BHWZ01000006.1"/>
</dbReference>
<evidence type="ECO:0000256" key="4">
    <source>
        <dbReference type="ARBA" id="ARBA00012691"/>
    </source>
</evidence>
<comment type="catalytic activity">
    <reaction evidence="6">
        <text>a 2-oxocarboxylate + 2 oxidized [2Fe-2S]-[ferredoxin] + CoA = an acyl-CoA + 2 reduced [2Fe-2S]-[ferredoxin] + CO2 + H(+)</text>
        <dbReference type="Rhea" id="RHEA:42316"/>
        <dbReference type="Rhea" id="RHEA-COMP:10000"/>
        <dbReference type="Rhea" id="RHEA-COMP:10001"/>
        <dbReference type="ChEBI" id="CHEBI:15378"/>
        <dbReference type="ChEBI" id="CHEBI:16526"/>
        <dbReference type="ChEBI" id="CHEBI:33737"/>
        <dbReference type="ChEBI" id="CHEBI:33738"/>
        <dbReference type="ChEBI" id="CHEBI:35179"/>
        <dbReference type="ChEBI" id="CHEBI:57287"/>
        <dbReference type="ChEBI" id="CHEBI:58342"/>
        <dbReference type="EC" id="1.2.7.11"/>
    </reaction>
</comment>
<dbReference type="InterPro" id="IPR012001">
    <property type="entry name" value="Thiamin_PyroP_enz_TPP-bd_dom"/>
</dbReference>
<evidence type="ECO:0000259" key="8">
    <source>
        <dbReference type="Pfam" id="PF02776"/>
    </source>
</evidence>
<evidence type="ECO:0000259" key="7">
    <source>
        <dbReference type="Pfam" id="PF02775"/>
    </source>
</evidence>
<dbReference type="OMA" id="DMCFPGD"/>
<dbReference type="GO" id="GO:0030976">
    <property type="term" value="F:thiamine pyrophosphate binding"/>
    <property type="evidence" value="ECO:0007669"/>
    <property type="project" value="InterPro"/>
</dbReference>
<dbReference type="InterPro" id="IPR045229">
    <property type="entry name" value="TPP_enz"/>
</dbReference>
<dbReference type="CDD" id="cd07035">
    <property type="entry name" value="TPP_PYR_POX_like"/>
    <property type="match status" value="1"/>
</dbReference>
<dbReference type="InterPro" id="IPR011766">
    <property type="entry name" value="TPP_enzyme_TPP-bd"/>
</dbReference>
<evidence type="ECO:0000313" key="12">
    <source>
        <dbReference type="Proteomes" id="UP000065473"/>
    </source>
</evidence>
<dbReference type="AlphaFoldDB" id="A0A0U3GUL6"/>
<dbReference type="GO" id="GO:0018491">
    <property type="term" value="F:2-oxobutyrate synthase activity"/>
    <property type="evidence" value="ECO:0007669"/>
    <property type="project" value="UniProtKB-ARBA"/>
</dbReference>
<dbReference type="EMBL" id="CP013695">
    <property type="protein sequence ID" value="ALU32393.1"/>
    <property type="molecule type" value="Genomic_DNA"/>
</dbReference>
<gene>
    <name evidence="9" type="ORF">ATY89_06700</name>
    <name evidence="10" type="ORF">ATZ20_09720</name>
</gene>
<evidence type="ECO:0000313" key="10">
    <source>
        <dbReference type="EMBL" id="ALU32393.1"/>
    </source>
</evidence>
<evidence type="ECO:0000313" key="9">
    <source>
        <dbReference type="EMBL" id="ALU29658.1"/>
    </source>
</evidence>
<dbReference type="Pfam" id="PF02775">
    <property type="entry name" value="TPP_enzyme_C"/>
    <property type="match status" value="1"/>
</dbReference>